<dbReference type="Gene3D" id="3.20.20.140">
    <property type="entry name" value="Metal-dependent hydrolases"/>
    <property type="match status" value="1"/>
</dbReference>
<accession>A0A371P6D9</accession>
<evidence type="ECO:0000313" key="3">
    <source>
        <dbReference type="Proteomes" id="UP000261905"/>
    </source>
</evidence>
<dbReference type="RefSeq" id="WP_116048784.1">
    <property type="nucleotide sequence ID" value="NZ_QUBQ01000005.1"/>
</dbReference>
<dbReference type="EMBL" id="QUBQ01000005">
    <property type="protein sequence ID" value="REK71517.1"/>
    <property type="molecule type" value="Genomic_DNA"/>
</dbReference>
<dbReference type="InterPro" id="IPR023100">
    <property type="entry name" value="D-aminoacylase_insert_dom_sf"/>
</dbReference>
<dbReference type="GO" id="GO:0016811">
    <property type="term" value="F:hydrolase activity, acting on carbon-nitrogen (but not peptide) bonds, in linear amides"/>
    <property type="evidence" value="ECO:0007669"/>
    <property type="project" value="InterPro"/>
</dbReference>
<dbReference type="PANTHER" id="PTHR11647">
    <property type="entry name" value="HYDRANTOINASE/DIHYDROPYRIMIDINASE FAMILY MEMBER"/>
    <property type="match status" value="1"/>
</dbReference>
<comment type="caution">
    <text evidence="2">The sequence shown here is derived from an EMBL/GenBank/DDBJ whole genome shotgun (WGS) entry which is preliminary data.</text>
</comment>
<name>A0A371P6D9_9BACL</name>
<evidence type="ECO:0000259" key="1">
    <source>
        <dbReference type="Pfam" id="PF07969"/>
    </source>
</evidence>
<dbReference type="SUPFAM" id="SSF51338">
    <property type="entry name" value="Composite domain of metallo-dependent hydrolases"/>
    <property type="match status" value="1"/>
</dbReference>
<dbReference type="Proteomes" id="UP000261905">
    <property type="component" value="Unassembled WGS sequence"/>
</dbReference>
<organism evidence="2 3">
    <name type="scientific">Paenibacillus paeoniae</name>
    <dbReference type="NCBI Taxonomy" id="2292705"/>
    <lineage>
        <taxon>Bacteria</taxon>
        <taxon>Bacillati</taxon>
        <taxon>Bacillota</taxon>
        <taxon>Bacilli</taxon>
        <taxon>Bacillales</taxon>
        <taxon>Paenibacillaceae</taxon>
        <taxon>Paenibacillus</taxon>
    </lineage>
</organism>
<dbReference type="OrthoDB" id="9775607at2"/>
<reference evidence="2 3" key="1">
    <citation type="submission" date="2018-08" db="EMBL/GenBank/DDBJ databases">
        <title>Paenibacillus sp. M4BSY-1, whole genome shotgun sequence.</title>
        <authorList>
            <person name="Tuo L."/>
        </authorList>
    </citation>
    <scope>NUCLEOTIDE SEQUENCE [LARGE SCALE GENOMIC DNA]</scope>
    <source>
        <strain evidence="2 3">M4BSY-1</strain>
    </source>
</reference>
<dbReference type="Gene3D" id="3.30.1490.130">
    <property type="entry name" value="D-aminoacylase. Domain 3"/>
    <property type="match status" value="1"/>
</dbReference>
<keyword evidence="3" id="KW-1185">Reference proteome</keyword>
<gene>
    <name evidence="2" type="ORF">DX130_21185</name>
</gene>
<dbReference type="CDD" id="cd01297">
    <property type="entry name" value="D-aminoacylase"/>
    <property type="match status" value="1"/>
</dbReference>
<dbReference type="InterPro" id="IPR011059">
    <property type="entry name" value="Metal-dep_hydrolase_composite"/>
</dbReference>
<dbReference type="Pfam" id="PF07969">
    <property type="entry name" value="Amidohydro_3"/>
    <property type="match status" value="1"/>
</dbReference>
<evidence type="ECO:0000313" key="2">
    <source>
        <dbReference type="EMBL" id="REK71517.1"/>
    </source>
</evidence>
<protein>
    <submittedName>
        <fullName evidence="2">D-aminoacylase</fullName>
    </submittedName>
</protein>
<dbReference type="SUPFAM" id="SSF51556">
    <property type="entry name" value="Metallo-dependent hydrolases"/>
    <property type="match status" value="1"/>
</dbReference>
<dbReference type="InterPro" id="IPR032466">
    <property type="entry name" value="Metal_Hydrolase"/>
</dbReference>
<dbReference type="AlphaFoldDB" id="A0A371P6D9"/>
<dbReference type="GO" id="GO:0016812">
    <property type="term" value="F:hydrolase activity, acting on carbon-nitrogen (but not peptide) bonds, in cyclic amides"/>
    <property type="evidence" value="ECO:0007669"/>
    <property type="project" value="TreeGrafter"/>
</dbReference>
<feature type="domain" description="Amidohydrolase 3" evidence="1">
    <location>
        <begin position="44"/>
        <end position="510"/>
    </location>
</feature>
<sequence length="536" mass="58819">MLDLVLKNGKIVDGTGNPWFRGDIGVKDGIIVSVGSIDQEAHKVIDVGRQIISPGFIDGHCHSDLMILDHPDSDIKLQQGVTTEVVGNCGLAPAPLVPSNAELLKTYIQPVVGNTSWEWPWETVGQYMDHVAKSSISEHIATYVAHGALRIAVMGFENRPATTAEIARMKELLEEGLRAGAIGLSIGLLYAPGSYTSREELAELCSVLPKYNGLLSTHIRGEGNNLLPSVAEVIWIAEKTGISLHISHLKAAGKINWGKVMDALELVEEARARGMDVTVDVYPYNAGSTTLTTVLPPWVLEGGIEATLEAFRNPSLRARIKEELSHEQTEWDNLVCSTGWNSVIVSSVNSDKNKHLEGKPISEIAELRSLHPVDCMMDLLLEEDGQIAIVYFHMSDDDVKQVISYEKSLIASDSLNCEIGKPHPRTYGTFPRVFAKYVRDDKILSLEQAVRKLTSFPVQRFKLGKRGLLVPGYAADITVFDMETIQDTASFADPRQFPTGISHVVVGGQLTLSHGVHTHKREGSLIRAQHCCSHHH</sequence>
<dbReference type="PANTHER" id="PTHR11647:SF1">
    <property type="entry name" value="COLLAPSIN RESPONSE MEDIATOR PROTEIN"/>
    <property type="match status" value="1"/>
</dbReference>
<proteinExistence type="predicted"/>
<dbReference type="InterPro" id="IPR050378">
    <property type="entry name" value="Metallo-dep_Hydrolases_sf"/>
</dbReference>
<dbReference type="Gene3D" id="2.30.40.10">
    <property type="entry name" value="Urease, subunit C, domain 1"/>
    <property type="match status" value="1"/>
</dbReference>
<dbReference type="GO" id="GO:0005829">
    <property type="term" value="C:cytosol"/>
    <property type="evidence" value="ECO:0007669"/>
    <property type="project" value="TreeGrafter"/>
</dbReference>
<dbReference type="InterPro" id="IPR013108">
    <property type="entry name" value="Amidohydro_3"/>
</dbReference>